<comment type="similarity">
    <text evidence="2">Belongs to the ERGIC family.</text>
</comment>
<dbReference type="GO" id="GO:0030134">
    <property type="term" value="C:COPII-coated ER to Golgi transport vesicle"/>
    <property type="evidence" value="ECO:0007669"/>
    <property type="project" value="TreeGrafter"/>
</dbReference>
<evidence type="ECO:0000256" key="5">
    <source>
        <dbReference type="ARBA" id="ARBA00023136"/>
    </source>
</evidence>
<dbReference type="Pfam" id="PF07970">
    <property type="entry name" value="COPIIcoated_ERV"/>
    <property type="match status" value="1"/>
</dbReference>
<organism evidence="9">
    <name type="scientific">Phlebotomus kandelakii</name>
    <dbReference type="NCBI Taxonomy" id="1109342"/>
    <lineage>
        <taxon>Eukaryota</taxon>
        <taxon>Metazoa</taxon>
        <taxon>Ecdysozoa</taxon>
        <taxon>Arthropoda</taxon>
        <taxon>Hexapoda</taxon>
        <taxon>Insecta</taxon>
        <taxon>Pterygota</taxon>
        <taxon>Neoptera</taxon>
        <taxon>Endopterygota</taxon>
        <taxon>Diptera</taxon>
        <taxon>Nematocera</taxon>
        <taxon>Psychodoidea</taxon>
        <taxon>Psychodidae</taxon>
        <taxon>Phlebotomus</taxon>
        <taxon>Larroussius</taxon>
    </lineage>
</organism>
<dbReference type="InterPro" id="IPR039542">
    <property type="entry name" value="Erv_N"/>
</dbReference>
<dbReference type="GO" id="GO:0033116">
    <property type="term" value="C:endoplasmic reticulum-Golgi intermediate compartment membrane"/>
    <property type="evidence" value="ECO:0007669"/>
    <property type="project" value="UniProtKB-SubCell"/>
</dbReference>
<protein>
    <submittedName>
        <fullName evidence="9">Putative endoplasmic reticulum-golgi intermediate compartment protein 2</fullName>
    </submittedName>
</protein>
<sequence length="360" mass="41411">MLRQRKRVDIIKSLDAFPQTREKYTKTTKIGGTLSLISRTVILYLMWREINYYLESKLVFKFTPDADLDAKLQINIDLTVATPCARIGADILDSTHQNVFSFGMLEEEDTWWDLDDNQLAHFQYMKHLNSYLREEYHSLAHILYKSDSRTYATMPERQMKPNRASDACRVHGTLTTPKVSGNFHITAGKSIHFPRGHIHLSSIFDDTPLNMSHRVNRFSFGPVTSGIVHPLEGDEKIIHDSTTMAQYFLEVVPTDVHSFLGLTKTFQYSVKENSRPINHDKGSHGIPGLYFKYDVAALKVIVRYDRDNLVQFIVRLCSIIAGIVVISGFINYILQLIWSFWRPDVESLLHNGKVHAYESL</sequence>
<dbReference type="GO" id="GO:0006888">
    <property type="term" value="P:endoplasmic reticulum to Golgi vesicle-mediated transport"/>
    <property type="evidence" value="ECO:0007669"/>
    <property type="project" value="TreeGrafter"/>
</dbReference>
<evidence type="ECO:0000256" key="2">
    <source>
        <dbReference type="ARBA" id="ARBA00005648"/>
    </source>
</evidence>
<keyword evidence="4 6" id="KW-1133">Transmembrane helix</keyword>
<evidence type="ECO:0000256" key="6">
    <source>
        <dbReference type="SAM" id="Phobius"/>
    </source>
</evidence>
<comment type="subcellular location">
    <subcellularLocation>
        <location evidence="1">Endoplasmic reticulum-Golgi intermediate compartment membrane</location>
        <topology evidence="1">Multi-pass membrane protein</topology>
    </subcellularLocation>
</comment>
<keyword evidence="3 6" id="KW-0812">Transmembrane</keyword>
<dbReference type="InterPro" id="IPR045888">
    <property type="entry name" value="Erv"/>
</dbReference>
<evidence type="ECO:0000313" key="9">
    <source>
        <dbReference type="EMBL" id="NBJ59230.1"/>
    </source>
</evidence>
<dbReference type="PANTHER" id="PTHR10984">
    <property type="entry name" value="ENDOPLASMIC RETICULUM-GOLGI INTERMEDIATE COMPARTMENT PROTEIN"/>
    <property type="match status" value="1"/>
</dbReference>
<evidence type="ECO:0000256" key="3">
    <source>
        <dbReference type="ARBA" id="ARBA00022692"/>
    </source>
</evidence>
<accession>A0A6B2EC37</accession>
<feature type="domain" description="Endoplasmic reticulum vesicle transporter C-terminal" evidence="7">
    <location>
        <begin position="162"/>
        <end position="330"/>
    </location>
</feature>
<evidence type="ECO:0000259" key="7">
    <source>
        <dbReference type="Pfam" id="PF07970"/>
    </source>
</evidence>
<evidence type="ECO:0000256" key="4">
    <source>
        <dbReference type="ARBA" id="ARBA00022989"/>
    </source>
</evidence>
<feature type="domain" description="Endoplasmic reticulum vesicle transporter N-terminal" evidence="8">
    <location>
        <begin position="11"/>
        <end position="98"/>
    </location>
</feature>
<proteinExistence type="inferred from homology"/>
<feature type="transmembrane region" description="Helical" evidence="6">
    <location>
        <begin position="312"/>
        <end position="334"/>
    </location>
</feature>
<dbReference type="Pfam" id="PF13850">
    <property type="entry name" value="ERGIC_N"/>
    <property type="match status" value="1"/>
</dbReference>
<evidence type="ECO:0000259" key="8">
    <source>
        <dbReference type="Pfam" id="PF13850"/>
    </source>
</evidence>
<dbReference type="GO" id="GO:0005783">
    <property type="term" value="C:endoplasmic reticulum"/>
    <property type="evidence" value="ECO:0007669"/>
    <property type="project" value="TreeGrafter"/>
</dbReference>
<dbReference type="InterPro" id="IPR012936">
    <property type="entry name" value="Erv_C"/>
</dbReference>
<reference evidence="9" key="1">
    <citation type="submission" date="2019-10" db="EMBL/GenBank/DDBJ databases">
        <title>Short sand fly seasons in Tbilisi, Georgia, hinder development of host immunity to saliva of the visceral leishmaniasis vector Phlebotomus kandelakii.</title>
        <authorList>
            <person name="Oliveira F."/>
            <person name="Giorgobiani E."/>
            <person name="Guimaraes-Costa A.B."/>
            <person name="Abdeladhim M."/>
            <person name="Oristian J."/>
            <person name="Tskhvaradze L."/>
            <person name="Tsertsvadze N."/>
            <person name="Zakalashvili M."/>
            <person name="Valenzuela J.G."/>
            <person name="Kamhawi S."/>
        </authorList>
    </citation>
    <scope>NUCLEOTIDE SEQUENCE</scope>
    <source>
        <strain evidence="9">Wild-capture in Tbilisi</strain>
        <tissue evidence="9">Salivary glands</tissue>
    </source>
</reference>
<name>A0A6B2EC37_9DIPT</name>
<dbReference type="AlphaFoldDB" id="A0A6B2EC37"/>
<keyword evidence="5 6" id="KW-0472">Membrane</keyword>
<dbReference type="GO" id="GO:0006890">
    <property type="term" value="P:retrograde vesicle-mediated transport, Golgi to endoplasmic reticulum"/>
    <property type="evidence" value="ECO:0007669"/>
    <property type="project" value="TreeGrafter"/>
</dbReference>
<dbReference type="EMBL" id="GIFK01001527">
    <property type="protein sequence ID" value="NBJ59230.1"/>
    <property type="molecule type" value="Transcribed_RNA"/>
</dbReference>
<dbReference type="PANTHER" id="PTHR10984:SF30">
    <property type="entry name" value="ENDOPLASMIC RETICULUM-GOLGI INTERMEDIATE COMPARTMENT PROTEIN 2"/>
    <property type="match status" value="1"/>
</dbReference>
<evidence type="ECO:0000256" key="1">
    <source>
        <dbReference type="ARBA" id="ARBA00004457"/>
    </source>
</evidence>